<evidence type="ECO:0000313" key="1">
    <source>
        <dbReference type="EMBL" id="MBE1508131.1"/>
    </source>
</evidence>
<accession>A0ABR9IYA3</accession>
<name>A0ABR9IYA3_RHIVS</name>
<evidence type="ECO:0000313" key="2">
    <source>
        <dbReference type="Proteomes" id="UP000620262"/>
    </source>
</evidence>
<gene>
    <name evidence="1" type="ORF">H4W29_005376</name>
</gene>
<organism evidence="1 2">
    <name type="scientific">Rhizobium viscosum</name>
    <name type="common">Arthrobacter viscosus</name>
    <dbReference type="NCBI Taxonomy" id="1673"/>
    <lineage>
        <taxon>Bacteria</taxon>
        <taxon>Pseudomonadati</taxon>
        <taxon>Pseudomonadota</taxon>
        <taxon>Alphaproteobacteria</taxon>
        <taxon>Hyphomicrobiales</taxon>
        <taxon>Rhizobiaceae</taxon>
        <taxon>Rhizobium/Agrobacterium group</taxon>
        <taxon>Rhizobium</taxon>
    </lineage>
</organism>
<proteinExistence type="predicted"/>
<dbReference type="EMBL" id="JADBEC010000002">
    <property type="protein sequence ID" value="MBE1508131.1"/>
    <property type="molecule type" value="Genomic_DNA"/>
</dbReference>
<dbReference type="Proteomes" id="UP000620262">
    <property type="component" value="Unassembled WGS sequence"/>
</dbReference>
<comment type="caution">
    <text evidence="1">The sequence shown here is derived from an EMBL/GenBank/DDBJ whole genome shotgun (WGS) entry which is preliminary data.</text>
</comment>
<sequence>MPKLFVAIVSLLTLWTVPAEKSSAAMWLVRGPGNTSMAADPACKARDTKPDPSDDRHLWIDCSIGEKHVTLLIATVAPFVAKDFTFANAGPMFAKITAGTEWSAFKDKVEFIGGTSFPGFEPFAQMRLIGRLCDAGEQCASAQERIVALKMLGTSSVTVSLIVMGDVEQKDYIVHGKPAATYRYFPDPIGTMVDTFNFATIQNPPY</sequence>
<reference evidence="1 2" key="1">
    <citation type="submission" date="2020-10" db="EMBL/GenBank/DDBJ databases">
        <title>Sequencing the genomes of 1000 actinobacteria strains.</title>
        <authorList>
            <person name="Klenk H.-P."/>
        </authorList>
    </citation>
    <scope>NUCLEOTIDE SEQUENCE [LARGE SCALE GENOMIC DNA]</scope>
    <source>
        <strain evidence="1 2">DSM 7307</strain>
    </source>
</reference>
<keyword evidence="2" id="KW-1185">Reference proteome</keyword>
<protein>
    <submittedName>
        <fullName evidence="1">Uncharacterized protein</fullName>
    </submittedName>
</protein>
<dbReference type="RefSeq" id="WP_192731781.1">
    <property type="nucleotide sequence ID" value="NZ_BAAAVL010000002.1"/>
</dbReference>